<keyword evidence="1" id="KW-0812">Transmembrane</keyword>
<name>A0A4Q9LSU1_9MICR</name>
<organism evidence="2 3">
    <name type="scientific">Hamiltosporidium tvaerminnensis</name>
    <dbReference type="NCBI Taxonomy" id="1176355"/>
    <lineage>
        <taxon>Eukaryota</taxon>
        <taxon>Fungi</taxon>
        <taxon>Fungi incertae sedis</taxon>
        <taxon>Microsporidia</taxon>
        <taxon>Dubosqiidae</taxon>
        <taxon>Hamiltosporidium</taxon>
    </lineage>
</organism>
<protein>
    <submittedName>
        <fullName evidence="2">Uncharacterized protein</fullName>
    </submittedName>
</protein>
<reference evidence="2 3" key="1">
    <citation type="submission" date="2017-12" db="EMBL/GenBank/DDBJ databases">
        <authorList>
            <person name="Pombert J.-F."/>
            <person name="Haag K.L."/>
            <person name="Ebert D."/>
        </authorList>
    </citation>
    <scope>NUCLEOTIDE SEQUENCE [LARGE SCALE GENOMIC DNA]</scope>
    <source>
        <strain evidence="2">IL-G-3</strain>
    </source>
</reference>
<feature type="transmembrane region" description="Helical" evidence="1">
    <location>
        <begin position="145"/>
        <end position="168"/>
    </location>
</feature>
<feature type="transmembrane region" description="Helical" evidence="1">
    <location>
        <begin position="75"/>
        <end position="94"/>
    </location>
</feature>
<feature type="transmembrane region" description="Helical" evidence="1">
    <location>
        <begin position="45"/>
        <end position="63"/>
    </location>
</feature>
<dbReference type="VEuPathDB" id="MicrosporidiaDB:CWI38_1255p0010"/>
<evidence type="ECO:0000313" key="3">
    <source>
        <dbReference type="Proteomes" id="UP000292282"/>
    </source>
</evidence>
<dbReference type="EMBL" id="PITK01001255">
    <property type="protein sequence ID" value="TBU11347.1"/>
    <property type="molecule type" value="Genomic_DNA"/>
</dbReference>
<proteinExistence type="predicted"/>
<feature type="transmembrane region" description="Helical" evidence="1">
    <location>
        <begin position="174"/>
        <end position="195"/>
    </location>
</feature>
<sequence length="233" mass="27975">MAKKNQRNIIKTLKKISWDLLSTFVNMMGIYVIFIVPFVKDKQNFSAPAFPKHFILLFLFTRIRHMYNSRFSKEYIIIRQEFTCLLFTLFSTIIDEYLEKHPLNFDEKSNEIFFVIYPIFIILFHANILINLFKFKVKNDSKLEHLFYLFISVYAISVAETLFKPMIFTTTQLFSFRIFIYSIELILVPLILWYIALSQVTVFLIFYFSIIFTLDSKFLYWVTSNPYNLLHSV</sequence>
<accession>A0A4Q9LSU1</accession>
<dbReference type="AlphaFoldDB" id="A0A4Q9LSU1"/>
<dbReference type="Proteomes" id="UP000292282">
    <property type="component" value="Unassembled WGS sequence"/>
</dbReference>
<feature type="transmembrane region" description="Helical" evidence="1">
    <location>
        <begin position="202"/>
        <end position="222"/>
    </location>
</feature>
<evidence type="ECO:0000313" key="2">
    <source>
        <dbReference type="EMBL" id="TBU11347.1"/>
    </source>
</evidence>
<feature type="transmembrane region" description="Helical" evidence="1">
    <location>
        <begin position="20"/>
        <end position="39"/>
    </location>
</feature>
<keyword evidence="3" id="KW-1185">Reference proteome</keyword>
<keyword evidence="1" id="KW-1133">Transmembrane helix</keyword>
<feature type="transmembrane region" description="Helical" evidence="1">
    <location>
        <begin position="114"/>
        <end position="133"/>
    </location>
</feature>
<evidence type="ECO:0000256" key="1">
    <source>
        <dbReference type="SAM" id="Phobius"/>
    </source>
</evidence>
<keyword evidence="1" id="KW-0472">Membrane</keyword>
<gene>
    <name evidence="2" type="ORF">CWI38_1255p0010</name>
</gene>
<comment type="caution">
    <text evidence="2">The sequence shown here is derived from an EMBL/GenBank/DDBJ whole genome shotgun (WGS) entry which is preliminary data.</text>
</comment>